<comment type="caution">
    <text evidence="2">The sequence shown here is derived from an EMBL/GenBank/DDBJ whole genome shotgun (WGS) entry which is preliminary data.</text>
</comment>
<dbReference type="Proteomes" id="UP001164929">
    <property type="component" value="Chromosome 6"/>
</dbReference>
<evidence type="ECO:0000313" key="2">
    <source>
        <dbReference type="EMBL" id="KAJ6994393.1"/>
    </source>
</evidence>
<accession>A0AAD6QQ56</accession>
<organism evidence="2 3">
    <name type="scientific">Populus alba x Populus x berolinensis</name>
    <dbReference type="NCBI Taxonomy" id="444605"/>
    <lineage>
        <taxon>Eukaryota</taxon>
        <taxon>Viridiplantae</taxon>
        <taxon>Streptophyta</taxon>
        <taxon>Embryophyta</taxon>
        <taxon>Tracheophyta</taxon>
        <taxon>Spermatophyta</taxon>
        <taxon>Magnoliopsida</taxon>
        <taxon>eudicotyledons</taxon>
        <taxon>Gunneridae</taxon>
        <taxon>Pentapetalae</taxon>
        <taxon>rosids</taxon>
        <taxon>fabids</taxon>
        <taxon>Malpighiales</taxon>
        <taxon>Salicaceae</taxon>
        <taxon>Saliceae</taxon>
        <taxon>Populus</taxon>
    </lineage>
</organism>
<sequence length="46" mass="5350">MISMTTKKAPQSPQKKTWYYSHTSNTKSNSSGLYTMTRFVHHFGRP</sequence>
<dbReference type="EMBL" id="JAQIZT010000006">
    <property type="protein sequence ID" value="KAJ6994393.1"/>
    <property type="molecule type" value="Genomic_DNA"/>
</dbReference>
<keyword evidence="3" id="KW-1185">Reference proteome</keyword>
<feature type="region of interest" description="Disordered" evidence="1">
    <location>
        <begin position="1"/>
        <end position="31"/>
    </location>
</feature>
<protein>
    <submittedName>
        <fullName evidence="2">Uncharacterized protein</fullName>
    </submittedName>
</protein>
<evidence type="ECO:0000313" key="3">
    <source>
        <dbReference type="Proteomes" id="UP001164929"/>
    </source>
</evidence>
<name>A0AAD6QQ56_9ROSI</name>
<gene>
    <name evidence="2" type="ORF">NC653_017273</name>
</gene>
<evidence type="ECO:0000256" key="1">
    <source>
        <dbReference type="SAM" id="MobiDB-lite"/>
    </source>
</evidence>
<reference evidence="2" key="1">
    <citation type="journal article" date="2023" name="Mol. Ecol. Resour.">
        <title>Chromosome-level genome assembly of a triploid poplar Populus alba 'Berolinensis'.</title>
        <authorList>
            <person name="Chen S."/>
            <person name="Yu Y."/>
            <person name="Wang X."/>
            <person name="Wang S."/>
            <person name="Zhang T."/>
            <person name="Zhou Y."/>
            <person name="He R."/>
            <person name="Meng N."/>
            <person name="Wang Y."/>
            <person name="Liu W."/>
            <person name="Liu Z."/>
            <person name="Liu J."/>
            <person name="Guo Q."/>
            <person name="Huang H."/>
            <person name="Sederoff R.R."/>
            <person name="Wang G."/>
            <person name="Qu G."/>
            <person name="Chen S."/>
        </authorList>
    </citation>
    <scope>NUCLEOTIDE SEQUENCE</scope>
    <source>
        <strain evidence="2">SC-2020</strain>
    </source>
</reference>
<proteinExistence type="predicted"/>
<dbReference type="AlphaFoldDB" id="A0AAD6QQ56"/>